<keyword evidence="3" id="KW-1185">Reference proteome</keyword>
<keyword evidence="1" id="KW-0175">Coiled coil</keyword>
<dbReference type="Proteomes" id="UP001162131">
    <property type="component" value="Unassembled WGS sequence"/>
</dbReference>
<sequence>MSLSTCVQSDRWLSNSINESYESMPIKEYEQTDPELAELENLSRNLASKLERINDDINVLKKRKDKCQDKTEKLEEENCLLEKENEELEEEIKQLERTLYLWQHQEQMKSPKHKPKQSSAINRVPALVSTSFLNKSLSMKSEEDPEDDLGIVEAIHKQIIEMRNTFQDQAIVLYQLQDFVNETYNDRIEFQKIVMEVENDKKKASKLIEDYYVKKATTFESMKQERSSLFGGSIVKSEEDMTFGMHENSKDFCKYIIKISPKERKVKKNLFCQYINSKKKKALMKNSALYRTHILMLHMDC</sequence>
<gene>
    <name evidence="2" type="ORF">BSTOLATCC_MIC53885</name>
</gene>
<proteinExistence type="predicted"/>
<dbReference type="AlphaFoldDB" id="A0AAU9K352"/>
<comment type="caution">
    <text evidence="2">The sequence shown here is derived from an EMBL/GenBank/DDBJ whole genome shotgun (WGS) entry which is preliminary data.</text>
</comment>
<protein>
    <submittedName>
        <fullName evidence="2">Uncharacterized protein</fullName>
    </submittedName>
</protein>
<accession>A0AAU9K352</accession>
<dbReference type="EMBL" id="CAJZBQ010000053">
    <property type="protein sequence ID" value="CAG9331826.1"/>
    <property type="molecule type" value="Genomic_DNA"/>
</dbReference>
<name>A0AAU9K352_9CILI</name>
<reference evidence="2" key="1">
    <citation type="submission" date="2021-09" db="EMBL/GenBank/DDBJ databases">
        <authorList>
            <consortium name="AG Swart"/>
            <person name="Singh M."/>
            <person name="Singh A."/>
            <person name="Seah K."/>
            <person name="Emmerich C."/>
        </authorList>
    </citation>
    <scope>NUCLEOTIDE SEQUENCE</scope>
    <source>
        <strain evidence="2">ATCC30299</strain>
    </source>
</reference>
<evidence type="ECO:0000313" key="3">
    <source>
        <dbReference type="Proteomes" id="UP001162131"/>
    </source>
</evidence>
<evidence type="ECO:0000256" key="1">
    <source>
        <dbReference type="SAM" id="Coils"/>
    </source>
</evidence>
<evidence type="ECO:0000313" key="2">
    <source>
        <dbReference type="EMBL" id="CAG9331826.1"/>
    </source>
</evidence>
<feature type="coiled-coil region" evidence="1">
    <location>
        <begin position="36"/>
        <end position="105"/>
    </location>
</feature>
<organism evidence="2 3">
    <name type="scientific">Blepharisma stoltei</name>
    <dbReference type="NCBI Taxonomy" id="1481888"/>
    <lineage>
        <taxon>Eukaryota</taxon>
        <taxon>Sar</taxon>
        <taxon>Alveolata</taxon>
        <taxon>Ciliophora</taxon>
        <taxon>Postciliodesmatophora</taxon>
        <taxon>Heterotrichea</taxon>
        <taxon>Heterotrichida</taxon>
        <taxon>Blepharismidae</taxon>
        <taxon>Blepharisma</taxon>
    </lineage>
</organism>